<organism evidence="1 2">
    <name type="scientific">Taxus chinensis</name>
    <name type="common">Chinese yew</name>
    <name type="synonym">Taxus wallichiana var. chinensis</name>
    <dbReference type="NCBI Taxonomy" id="29808"/>
    <lineage>
        <taxon>Eukaryota</taxon>
        <taxon>Viridiplantae</taxon>
        <taxon>Streptophyta</taxon>
        <taxon>Embryophyta</taxon>
        <taxon>Tracheophyta</taxon>
        <taxon>Spermatophyta</taxon>
        <taxon>Pinopsida</taxon>
        <taxon>Pinidae</taxon>
        <taxon>Conifers II</taxon>
        <taxon>Cupressales</taxon>
        <taxon>Taxaceae</taxon>
        <taxon>Taxus</taxon>
    </lineage>
</organism>
<proteinExistence type="predicted"/>
<keyword evidence="2" id="KW-1185">Reference proteome</keyword>
<dbReference type="AlphaFoldDB" id="A0AA38BRF1"/>
<dbReference type="Proteomes" id="UP000824469">
    <property type="component" value="Unassembled WGS sequence"/>
</dbReference>
<name>A0AA38BRF1_TAXCH</name>
<gene>
    <name evidence="1" type="ORF">KI387_033052</name>
</gene>
<accession>A0AA38BRF1</accession>
<reference evidence="1 2" key="1">
    <citation type="journal article" date="2021" name="Nat. Plants">
        <title>The Taxus genome provides insights into paclitaxel biosynthesis.</title>
        <authorList>
            <person name="Xiong X."/>
            <person name="Gou J."/>
            <person name="Liao Q."/>
            <person name="Li Y."/>
            <person name="Zhou Q."/>
            <person name="Bi G."/>
            <person name="Li C."/>
            <person name="Du R."/>
            <person name="Wang X."/>
            <person name="Sun T."/>
            <person name="Guo L."/>
            <person name="Liang H."/>
            <person name="Lu P."/>
            <person name="Wu Y."/>
            <person name="Zhang Z."/>
            <person name="Ro D.K."/>
            <person name="Shang Y."/>
            <person name="Huang S."/>
            <person name="Yan J."/>
        </authorList>
    </citation>
    <scope>NUCLEOTIDE SEQUENCE [LARGE SCALE GENOMIC DNA]</scope>
    <source>
        <strain evidence="1">Ta-2019</strain>
    </source>
</reference>
<evidence type="ECO:0000313" key="1">
    <source>
        <dbReference type="EMBL" id="KAH9288935.1"/>
    </source>
</evidence>
<protein>
    <submittedName>
        <fullName evidence="1">Uncharacterized protein</fullName>
    </submittedName>
</protein>
<dbReference type="EMBL" id="JAHRHJ020003813">
    <property type="protein sequence ID" value="KAH9288935.1"/>
    <property type="molecule type" value="Genomic_DNA"/>
</dbReference>
<evidence type="ECO:0000313" key="2">
    <source>
        <dbReference type="Proteomes" id="UP000824469"/>
    </source>
</evidence>
<feature type="non-terminal residue" evidence="1">
    <location>
        <position position="1"/>
    </location>
</feature>
<sequence length="61" mass="6858">VDAKEGIIKFKVKSNDALKIPHISEILKNRGDAELNEFQNLYSVVQCRKKKGKMGGQSLQN</sequence>
<comment type="caution">
    <text evidence="1">The sequence shown here is derived from an EMBL/GenBank/DDBJ whole genome shotgun (WGS) entry which is preliminary data.</text>
</comment>